<reference evidence="1 2" key="1">
    <citation type="submission" date="2017-06" db="EMBL/GenBank/DDBJ databases">
        <title>Comparative genomic analysis of Ambrosia Fusariam Clade fungi.</title>
        <authorList>
            <person name="Stajich J.E."/>
            <person name="Carrillo J."/>
            <person name="Kijimoto T."/>
            <person name="Eskalen A."/>
            <person name="O'Donnell K."/>
            <person name="Kasson M."/>
        </authorList>
    </citation>
    <scope>NUCLEOTIDE SEQUENCE [LARGE SCALE GENOMIC DNA]</scope>
    <source>
        <strain evidence="1 2">NRRL62606</strain>
    </source>
</reference>
<evidence type="ECO:0000313" key="1">
    <source>
        <dbReference type="EMBL" id="RSL62109.1"/>
    </source>
</evidence>
<dbReference type="AlphaFoldDB" id="A0A428QA11"/>
<accession>A0A428QA11</accession>
<proteinExistence type="predicted"/>
<gene>
    <name evidence="1" type="ORF">CEP51_013533</name>
</gene>
<comment type="caution">
    <text evidence="1">The sequence shown here is derived from an EMBL/GenBank/DDBJ whole genome shotgun (WGS) entry which is preliminary data.</text>
</comment>
<keyword evidence="2" id="KW-1185">Reference proteome</keyword>
<evidence type="ECO:0000313" key="2">
    <source>
        <dbReference type="Proteomes" id="UP000287972"/>
    </source>
</evidence>
<organism evidence="1 2">
    <name type="scientific">Fusarium floridanum</name>
    <dbReference type="NCBI Taxonomy" id="1325733"/>
    <lineage>
        <taxon>Eukaryota</taxon>
        <taxon>Fungi</taxon>
        <taxon>Dikarya</taxon>
        <taxon>Ascomycota</taxon>
        <taxon>Pezizomycotina</taxon>
        <taxon>Sordariomycetes</taxon>
        <taxon>Hypocreomycetidae</taxon>
        <taxon>Hypocreales</taxon>
        <taxon>Nectriaceae</taxon>
        <taxon>Fusarium</taxon>
        <taxon>Fusarium solani species complex</taxon>
    </lineage>
</organism>
<sequence>MIDLGAYTLGDRGLVASGKDAITGDYGFLMLGFEQSLSTRRTPRGLHEGFDGSFGKILPQSSVKEDRAEWTKSHPGEALTQAQRQYHDTGAYGRREQKRLTREPRRLRRANCRPRTTSIPSSPEFVLERNAVLALHEYLLSHKYRSSRFSGIAISASPEMSISKLYEAAEHVDKQMNKTSGGSQNEQNLDNLELATDDEEENIFPLAWKD</sequence>
<protein>
    <submittedName>
        <fullName evidence="1">Uncharacterized protein</fullName>
    </submittedName>
</protein>
<name>A0A428QA11_9HYPO</name>
<dbReference type="EMBL" id="NKCL01000565">
    <property type="protein sequence ID" value="RSL62109.1"/>
    <property type="molecule type" value="Genomic_DNA"/>
</dbReference>
<dbReference type="Proteomes" id="UP000287972">
    <property type="component" value="Unassembled WGS sequence"/>
</dbReference>